<dbReference type="PANTHER" id="PTHR24256">
    <property type="entry name" value="TRYPTASE-RELATED"/>
    <property type="match status" value="1"/>
</dbReference>
<dbReference type="GO" id="GO:0004252">
    <property type="term" value="F:serine-type endopeptidase activity"/>
    <property type="evidence" value="ECO:0007669"/>
    <property type="project" value="InterPro"/>
</dbReference>
<evidence type="ECO:0000256" key="2">
    <source>
        <dbReference type="ARBA" id="ARBA00024195"/>
    </source>
</evidence>
<evidence type="ECO:0000259" key="3">
    <source>
        <dbReference type="PROSITE" id="PS50240"/>
    </source>
</evidence>
<dbReference type="InterPro" id="IPR009003">
    <property type="entry name" value="Peptidase_S1_PA"/>
</dbReference>
<comment type="similarity">
    <text evidence="2">Belongs to the peptidase S1 family. CLIP subfamily.</text>
</comment>
<reference evidence="4" key="1">
    <citation type="submission" date="2015-09" db="EMBL/GenBank/DDBJ databases">
        <title>Scylla olivacea transcriptome.</title>
        <authorList>
            <person name="Ikhwanuddin M."/>
        </authorList>
    </citation>
    <scope>NUCLEOTIDE SEQUENCE</scope>
</reference>
<dbReference type="SUPFAM" id="SSF50494">
    <property type="entry name" value="Trypsin-like serine proteases"/>
    <property type="match status" value="1"/>
</dbReference>
<keyword evidence="1" id="KW-1015">Disulfide bond</keyword>
<dbReference type="Gene3D" id="2.40.10.10">
    <property type="entry name" value="Trypsin-like serine proteases"/>
    <property type="match status" value="1"/>
</dbReference>
<accession>A0A0N7ZDN3</accession>
<dbReference type="Pfam" id="PF00089">
    <property type="entry name" value="Trypsin"/>
    <property type="match status" value="1"/>
</dbReference>
<dbReference type="GO" id="GO:0006508">
    <property type="term" value="P:proteolysis"/>
    <property type="evidence" value="ECO:0007669"/>
    <property type="project" value="InterPro"/>
</dbReference>
<dbReference type="InterPro" id="IPR001254">
    <property type="entry name" value="Trypsin_dom"/>
</dbReference>
<organism evidence="4">
    <name type="scientific">Scylla olivacea</name>
    <name type="common">Orange mud crab</name>
    <name type="synonym">Cancer olivacea</name>
    <dbReference type="NCBI Taxonomy" id="85551"/>
    <lineage>
        <taxon>Eukaryota</taxon>
        <taxon>Metazoa</taxon>
        <taxon>Ecdysozoa</taxon>
        <taxon>Arthropoda</taxon>
        <taxon>Crustacea</taxon>
        <taxon>Multicrustacea</taxon>
        <taxon>Malacostraca</taxon>
        <taxon>Eumalacostraca</taxon>
        <taxon>Eucarida</taxon>
        <taxon>Decapoda</taxon>
        <taxon>Pleocyemata</taxon>
        <taxon>Brachyura</taxon>
        <taxon>Eubrachyura</taxon>
        <taxon>Portunoidea</taxon>
        <taxon>Portunidae</taxon>
        <taxon>Portuninae</taxon>
        <taxon>Scylla</taxon>
    </lineage>
</organism>
<dbReference type="InterPro" id="IPR051487">
    <property type="entry name" value="Ser/Thr_Proteases_Immune/Dev"/>
</dbReference>
<protein>
    <recommendedName>
        <fullName evidence="3">Peptidase S1 domain-containing protein</fullName>
    </recommendedName>
</protein>
<name>A0A0N7ZDN3_SCYOL</name>
<evidence type="ECO:0000256" key="1">
    <source>
        <dbReference type="ARBA" id="ARBA00023157"/>
    </source>
</evidence>
<dbReference type="AlphaFoldDB" id="A0A0N7ZDN3"/>
<dbReference type="EMBL" id="GDRN01025192">
    <property type="protein sequence ID" value="JAI67728.1"/>
    <property type="molecule type" value="Transcribed_RNA"/>
</dbReference>
<dbReference type="InterPro" id="IPR043504">
    <property type="entry name" value="Peptidase_S1_PA_chymotrypsin"/>
</dbReference>
<dbReference type="PROSITE" id="PS50240">
    <property type="entry name" value="TRYPSIN_DOM"/>
    <property type="match status" value="1"/>
</dbReference>
<feature type="domain" description="Peptidase S1" evidence="3">
    <location>
        <begin position="1"/>
        <end position="124"/>
    </location>
</feature>
<sequence length="126" mass="14119">MIRPICLPEPDFDVRADGTATVTSWDFPRSSVLRKARLDSVDVDHCSISPRGIILDGQICFRTQDDILCGGDSGSPVVMPVLTSSKFIQVGMFSHVQHPLCLKHLPVVFTSVVKYRDWIEQILKQH</sequence>
<proteinExistence type="inferred from homology"/>
<evidence type="ECO:0000313" key="4">
    <source>
        <dbReference type="EMBL" id="JAI67728.1"/>
    </source>
</evidence>